<dbReference type="AlphaFoldDB" id="A0A508X2J1"/>
<dbReference type="EMBL" id="CABFNB010000103">
    <property type="protein sequence ID" value="VTZ62164.1"/>
    <property type="molecule type" value="Genomic_DNA"/>
</dbReference>
<evidence type="ECO:0000313" key="2">
    <source>
        <dbReference type="EMBL" id="VTZ62164.1"/>
    </source>
</evidence>
<dbReference type="Proteomes" id="UP000507954">
    <property type="component" value="Unassembled WGS sequence"/>
</dbReference>
<name>A0A508X2J1_9HYPH</name>
<accession>A0A508X2J1</accession>
<protein>
    <submittedName>
        <fullName evidence="2">Uncharacterized protein</fullName>
    </submittedName>
</protein>
<evidence type="ECO:0000256" key="1">
    <source>
        <dbReference type="SAM" id="MobiDB-lite"/>
    </source>
</evidence>
<feature type="region of interest" description="Disordered" evidence="1">
    <location>
        <begin position="15"/>
        <end position="36"/>
    </location>
</feature>
<feature type="compositionally biased region" description="Basic and acidic residues" evidence="1">
    <location>
        <begin position="25"/>
        <end position="35"/>
    </location>
</feature>
<gene>
    <name evidence="2" type="ORF">EMEDMD4_370028</name>
</gene>
<proteinExistence type="predicted"/>
<sequence length="66" mass="7114">MSGHFSFLPEKPLIRLPAPLPASGEKSRQRDDGRQGRRAFCPAVLLLEVNGMVCPETKNPARGGVG</sequence>
<organism evidence="2">
    <name type="scientific">Sinorhizobium medicae</name>
    <dbReference type="NCBI Taxonomy" id="110321"/>
    <lineage>
        <taxon>Bacteria</taxon>
        <taxon>Pseudomonadati</taxon>
        <taxon>Pseudomonadota</taxon>
        <taxon>Alphaproteobacteria</taxon>
        <taxon>Hyphomicrobiales</taxon>
        <taxon>Rhizobiaceae</taxon>
        <taxon>Sinorhizobium/Ensifer group</taxon>
        <taxon>Sinorhizobium</taxon>
    </lineage>
</organism>
<reference evidence="2" key="1">
    <citation type="submission" date="2019-06" db="EMBL/GenBank/DDBJ databases">
        <authorList>
            <person name="Le Quere A."/>
            <person name="Colella S."/>
        </authorList>
    </citation>
    <scope>NUCLEOTIDE SEQUENCE</scope>
    <source>
        <strain evidence="2">EmedicaeMD41</strain>
    </source>
</reference>